<protein>
    <submittedName>
        <fullName evidence="1">Uncharacterized protein tmp_locus_26</fullName>
    </submittedName>
</protein>
<name>Q4ZG13_HUMAN</name>
<gene>
    <name evidence="1" type="primary">tmp_locus_26</name>
</gene>
<reference evidence="1" key="4">
    <citation type="submission" date="2005-04" db="EMBL/GenBank/DDBJ databases">
        <authorList>
            <person name="Wilson R.K."/>
        </authorList>
    </citation>
    <scope>NUCLEOTIDE SEQUENCE</scope>
</reference>
<reference evidence="1" key="2">
    <citation type="submission" date="2002-03" db="EMBL/GenBank/DDBJ databases">
        <authorList>
            <person name="Waterston R.H."/>
        </authorList>
    </citation>
    <scope>NUCLEOTIDE SEQUENCE</scope>
</reference>
<proteinExistence type="predicted"/>
<evidence type="ECO:0000313" key="1">
    <source>
        <dbReference type="EMBL" id="AAX88932.1"/>
    </source>
</evidence>
<accession>Q4ZG13</accession>
<reference evidence="1" key="3">
    <citation type="submission" date="2002-03" db="EMBL/GenBank/DDBJ databases">
        <authorList>
            <person name="Waterston R."/>
        </authorList>
    </citation>
    <scope>NUCLEOTIDE SEQUENCE</scope>
</reference>
<reference evidence="1" key="1">
    <citation type="submission" date="2000-05" db="EMBL/GenBank/DDBJ databases">
        <title>The sequence of Homo sapiens BAC clone RP11-39B6.</title>
        <authorList>
            <person name="Kozlowicz A."/>
            <person name="Shah N."/>
        </authorList>
    </citation>
    <scope>NUCLEOTIDE SEQUENCE</scope>
</reference>
<sequence>MSCQPTTSINCQSAFDAIVSDIILTGSN</sequence>
<dbReference type="EMBL" id="AC069146">
    <property type="protein sequence ID" value="AAX88932.1"/>
    <property type="molecule type" value="Genomic_DNA"/>
</dbReference>
<organism evidence="1">
    <name type="scientific">Homo sapiens</name>
    <name type="common">Human</name>
    <dbReference type="NCBI Taxonomy" id="9606"/>
    <lineage>
        <taxon>Eukaryota</taxon>
        <taxon>Metazoa</taxon>
        <taxon>Chordata</taxon>
        <taxon>Craniata</taxon>
        <taxon>Vertebrata</taxon>
        <taxon>Euteleostomi</taxon>
        <taxon>Mammalia</taxon>
        <taxon>Eutheria</taxon>
        <taxon>Euarchontoglires</taxon>
        <taxon>Primates</taxon>
        <taxon>Haplorrhini</taxon>
        <taxon>Catarrhini</taxon>
        <taxon>Hominidae</taxon>
        <taxon>Homo</taxon>
    </lineage>
</organism>
<dbReference type="AlphaFoldDB" id="Q4ZG13"/>